<evidence type="ECO:0000256" key="1">
    <source>
        <dbReference type="SAM" id="MobiDB-lite"/>
    </source>
</evidence>
<protein>
    <submittedName>
        <fullName evidence="2">Uncharacterized protein</fullName>
    </submittedName>
</protein>
<reference evidence="2 3" key="2">
    <citation type="journal article" date="2013" name="PLoS Genet.">
        <title>Comparative genome structure, secondary metabolite, and effector coding capacity across Cochliobolus pathogens.</title>
        <authorList>
            <person name="Condon B.J."/>
            <person name="Leng Y."/>
            <person name="Wu D."/>
            <person name="Bushley K.E."/>
            <person name="Ohm R.A."/>
            <person name="Otillar R."/>
            <person name="Martin J."/>
            <person name="Schackwitz W."/>
            <person name="Grimwood J."/>
            <person name="MohdZainudin N."/>
            <person name="Xue C."/>
            <person name="Wang R."/>
            <person name="Manning V.A."/>
            <person name="Dhillon B."/>
            <person name="Tu Z.J."/>
            <person name="Steffenson B.J."/>
            <person name="Salamov A."/>
            <person name="Sun H."/>
            <person name="Lowry S."/>
            <person name="LaButti K."/>
            <person name="Han J."/>
            <person name="Copeland A."/>
            <person name="Lindquist E."/>
            <person name="Barry K."/>
            <person name="Schmutz J."/>
            <person name="Baker S.E."/>
            <person name="Ciuffetti L.M."/>
            <person name="Grigoriev I.V."/>
            <person name="Zhong S."/>
            <person name="Turgeon B.G."/>
        </authorList>
    </citation>
    <scope>NUCLEOTIDE SEQUENCE [LARGE SCALE GENOMIC DNA]</scope>
    <source>
        <strain evidence="3">28A</strain>
    </source>
</reference>
<feature type="region of interest" description="Disordered" evidence="1">
    <location>
        <begin position="127"/>
        <end position="153"/>
    </location>
</feature>
<feature type="region of interest" description="Disordered" evidence="1">
    <location>
        <begin position="1"/>
        <end position="81"/>
    </location>
</feature>
<feature type="compositionally biased region" description="Polar residues" evidence="1">
    <location>
        <begin position="1"/>
        <end position="14"/>
    </location>
</feature>
<dbReference type="AlphaFoldDB" id="R0IHC1"/>
<evidence type="ECO:0000313" key="2">
    <source>
        <dbReference type="EMBL" id="EOA84381.1"/>
    </source>
</evidence>
<feature type="compositionally biased region" description="Polar residues" evidence="1">
    <location>
        <begin position="127"/>
        <end position="143"/>
    </location>
</feature>
<feature type="compositionally biased region" description="Acidic residues" evidence="1">
    <location>
        <begin position="325"/>
        <end position="336"/>
    </location>
</feature>
<organism evidence="2 3">
    <name type="scientific">Exserohilum turcicum (strain 28A)</name>
    <name type="common">Northern leaf blight fungus</name>
    <name type="synonym">Setosphaeria turcica</name>
    <dbReference type="NCBI Taxonomy" id="671987"/>
    <lineage>
        <taxon>Eukaryota</taxon>
        <taxon>Fungi</taxon>
        <taxon>Dikarya</taxon>
        <taxon>Ascomycota</taxon>
        <taxon>Pezizomycotina</taxon>
        <taxon>Dothideomycetes</taxon>
        <taxon>Pleosporomycetidae</taxon>
        <taxon>Pleosporales</taxon>
        <taxon>Pleosporineae</taxon>
        <taxon>Pleosporaceae</taxon>
        <taxon>Exserohilum</taxon>
    </lineage>
</organism>
<dbReference type="OrthoDB" id="3686859at2759"/>
<dbReference type="EMBL" id="KB908814">
    <property type="protein sequence ID" value="EOA84381.1"/>
    <property type="molecule type" value="Genomic_DNA"/>
</dbReference>
<dbReference type="RefSeq" id="XP_008028686.1">
    <property type="nucleotide sequence ID" value="XM_008030495.1"/>
</dbReference>
<sequence>MDVQLRPSTDTLVGSPTIDKPEDAPQPQAPQPQALQPPTRRNATRFSLETLVNSLPVDPGRAIPRSPKALSESDLSEAIRDSSPLSTWLPFDTAVRDFAPKPAASSSKPPVVLPRNSQLTLHVRMASTPNAASRTQKSGSQSPKLEDLPDLTALLSPTDSPLDLSPAHCGRHPVPWTMPDSSTLLKILHPFLVRKIQESSYHQDFPERCFCSLVLHELQKLSASTPLDVTGPKHHRHLQMQLRSILTENDVAAKKVLSLYGDALKLRRHARLNARPLRMDSWAEIIGLLCEDLFTNGPHPIFDDIDAAPQTTPNAEPRAEHPADGDEEGDDDDDDDSIVREAGGRPVSRRMRRLQKLKYKGSKRVFRSRRTRWDFTS</sequence>
<gene>
    <name evidence="2" type="ORF">SETTUDRAFT_180361</name>
</gene>
<keyword evidence="3" id="KW-1185">Reference proteome</keyword>
<dbReference type="HOGENOM" id="CLU_707857_0_0_1"/>
<name>R0IHC1_EXST2</name>
<feature type="region of interest" description="Disordered" evidence="1">
    <location>
        <begin position="301"/>
        <end position="354"/>
    </location>
</feature>
<proteinExistence type="predicted"/>
<feature type="compositionally biased region" description="Polar residues" evidence="1">
    <location>
        <begin position="39"/>
        <end position="53"/>
    </location>
</feature>
<evidence type="ECO:0000313" key="3">
    <source>
        <dbReference type="Proteomes" id="UP000016935"/>
    </source>
</evidence>
<accession>R0IHC1</accession>
<reference evidence="2 3" key="1">
    <citation type="journal article" date="2012" name="PLoS Pathog.">
        <title>Diverse lifestyles and strategies of plant pathogenesis encoded in the genomes of eighteen Dothideomycetes fungi.</title>
        <authorList>
            <person name="Ohm R.A."/>
            <person name="Feau N."/>
            <person name="Henrissat B."/>
            <person name="Schoch C.L."/>
            <person name="Horwitz B.A."/>
            <person name="Barry K.W."/>
            <person name="Condon B.J."/>
            <person name="Copeland A.C."/>
            <person name="Dhillon B."/>
            <person name="Glaser F."/>
            <person name="Hesse C.N."/>
            <person name="Kosti I."/>
            <person name="LaButti K."/>
            <person name="Lindquist E.A."/>
            <person name="Lucas S."/>
            <person name="Salamov A.A."/>
            <person name="Bradshaw R.E."/>
            <person name="Ciuffetti L."/>
            <person name="Hamelin R.C."/>
            <person name="Kema G.H.J."/>
            <person name="Lawrence C."/>
            <person name="Scott J.A."/>
            <person name="Spatafora J.W."/>
            <person name="Turgeon B.G."/>
            <person name="de Wit P.J.G.M."/>
            <person name="Zhong S."/>
            <person name="Goodwin S.B."/>
            <person name="Grigoriev I.V."/>
        </authorList>
    </citation>
    <scope>NUCLEOTIDE SEQUENCE [LARGE SCALE GENOMIC DNA]</scope>
    <source>
        <strain evidence="3">28A</strain>
    </source>
</reference>
<dbReference type="Proteomes" id="UP000016935">
    <property type="component" value="Unassembled WGS sequence"/>
</dbReference>
<dbReference type="GeneID" id="19401757"/>